<keyword evidence="1" id="KW-0175">Coiled coil</keyword>
<reference evidence="2 3" key="1">
    <citation type="journal article" date="2019" name="Environ. Microbiol.">
        <title>At the nexus of three kingdoms: the genome of the mycorrhizal fungus Gigaspora margarita provides insights into plant, endobacterial and fungal interactions.</title>
        <authorList>
            <person name="Venice F."/>
            <person name="Ghignone S."/>
            <person name="Salvioli di Fossalunga A."/>
            <person name="Amselem J."/>
            <person name="Novero M."/>
            <person name="Xianan X."/>
            <person name="Sedzielewska Toro K."/>
            <person name="Morin E."/>
            <person name="Lipzen A."/>
            <person name="Grigoriev I.V."/>
            <person name="Henrissat B."/>
            <person name="Martin F.M."/>
            <person name="Bonfante P."/>
        </authorList>
    </citation>
    <scope>NUCLEOTIDE SEQUENCE [LARGE SCALE GENOMIC DNA]</scope>
    <source>
        <strain evidence="2 3">BEG34</strain>
    </source>
</reference>
<evidence type="ECO:0000256" key="1">
    <source>
        <dbReference type="SAM" id="Coils"/>
    </source>
</evidence>
<dbReference type="Proteomes" id="UP000439903">
    <property type="component" value="Unassembled WGS sequence"/>
</dbReference>
<dbReference type="OrthoDB" id="2359491at2759"/>
<proteinExistence type="predicted"/>
<dbReference type="AlphaFoldDB" id="A0A8H3XHQ1"/>
<keyword evidence="2" id="KW-0547">Nucleotide-binding</keyword>
<keyword evidence="2" id="KW-0347">Helicase</keyword>
<protein>
    <submittedName>
        <fullName evidence="2">Uvr/rep helicase</fullName>
    </submittedName>
</protein>
<dbReference type="GO" id="GO:0004386">
    <property type="term" value="F:helicase activity"/>
    <property type="evidence" value="ECO:0007669"/>
    <property type="project" value="UniProtKB-KW"/>
</dbReference>
<sequence length="119" mass="14336">MDKITELEKENIKIKGENAELKQGIDELKKELEFKKNRKFQEKCILIAQILLNEEPIVEYRPSFMEGLELDAFFQRHRITLEVQGAQHRHHHTSWYKDIKKLEDIVNRDRKNDAYVKIM</sequence>
<evidence type="ECO:0000313" key="3">
    <source>
        <dbReference type="Proteomes" id="UP000439903"/>
    </source>
</evidence>
<evidence type="ECO:0000313" key="2">
    <source>
        <dbReference type="EMBL" id="KAF0465229.1"/>
    </source>
</evidence>
<keyword evidence="2" id="KW-0378">Hydrolase</keyword>
<accession>A0A8H3XHQ1</accession>
<dbReference type="EMBL" id="WTPW01000976">
    <property type="protein sequence ID" value="KAF0465229.1"/>
    <property type="molecule type" value="Genomic_DNA"/>
</dbReference>
<comment type="caution">
    <text evidence="2">The sequence shown here is derived from an EMBL/GenBank/DDBJ whole genome shotgun (WGS) entry which is preliminary data.</text>
</comment>
<feature type="coiled-coil region" evidence="1">
    <location>
        <begin position="4"/>
        <end position="38"/>
    </location>
</feature>
<name>A0A8H3XHQ1_GIGMA</name>
<gene>
    <name evidence="2" type="ORF">F8M41_026299</name>
</gene>
<organism evidence="2 3">
    <name type="scientific">Gigaspora margarita</name>
    <dbReference type="NCBI Taxonomy" id="4874"/>
    <lineage>
        <taxon>Eukaryota</taxon>
        <taxon>Fungi</taxon>
        <taxon>Fungi incertae sedis</taxon>
        <taxon>Mucoromycota</taxon>
        <taxon>Glomeromycotina</taxon>
        <taxon>Glomeromycetes</taxon>
        <taxon>Diversisporales</taxon>
        <taxon>Gigasporaceae</taxon>
        <taxon>Gigaspora</taxon>
    </lineage>
</organism>
<keyword evidence="2" id="KW-0067">ATP-binding</keyword>
<keyword evidence="3" id="KW-1185">Reference proteome</keyword>